<accession>L7C6T1</accession>
<evidence type="ECO:0000313" key="2">
    <source>
        <dbReference type="Proteomes" id="UP000010959"/>
    </source>
</evidence>
<gene>
    <name evidence="1" type="ORF">RBSWK_06325</name>
</gene>
<reference evidence="1 2" key="1">
    <citation type="journal article" date="2013" name="Mar. Genomics">
        <title>Expression of sulfatases in Rhodopirellula baltica and the diversity of sulfatases in the genus Rhodopirellula.</title>
        <authorList>
            <person name="Wegner C.E."/>
            <person name="Richter-Heitmann T."/>
            <person name="Klindworth A."/>
            <person name="Klockow C."/>
            <person name="Richter M."/>
            <person name="Achstetter T."/>
            <person name="Glockner F.O."/>
            <person name="Harder J."/>
        </authorList>
    </citation>
    <scope>NUCLEOTIDE SEQUENCE [LARGE SCALE GENOMIC DNA]</scope>
    <source>
        <strain evidence="1 2">SWK14</strain>
    </source>
</reference>
<comment type="caution">
    <text evidence="1">The sequence shown here is derived from an EMBL/GenBank/DDBJ whole genome shotgun (WGS) entry which is preliminary data.</text>
</comment>
<dbReference type="AlphaFoldDB" id="L7C6T1"/>
<organism evidence="1 2">
    <name type="scientific">Rhodopirellula baltica SWK14</name>
    <dbReference type="NCBI Taxonomy" id="993516"/>
    <lineage>
        <taxon>Bacteria</taxon>
        <taxon>Pseudomonadati</taxon>
        <taxon>Planctomycetota</taxon>
        <taxon>Planctomycetia</taxon>
        <taxon>Pirellulales</taxon>
        <taxon>Pirellulaceae</taxon>
        <taxon>Rhodopirellula</taxon>
    </lineage>
</organism>
<sequence length="86" mass="9542">MRMTIEGDRFTKHMGGNVFETGRLTLAQNGEYSHLDEHIDSGDDSGKVHLGIVRWVGKKVELLQGKIGEDRPSGFPYTKTARPVTA</sequence>
<dbReference type="Proteomes" id="UP000010959">
    <property type="component" value="Unassembled WGS sequence"/>
</dbReference>
<dbReference type="PATRIC" id="fig|993516.3.peg.6783"/>
<evidence type="ECO:0000313" key="1">
    <source>
        <dbReference type="EMBL" id="ELP29743.1"/>
    </source>
</evidence>
<proteinExistence type="predicted"/>
<protein>
    <submittedName>
        <fullName evidence="1">Uncharacterized protein</fullName>
    </submittedName>
</protein>
<name>L7C6T1_RHOBT</name>
<dbReference type="EMBL" id="AMWG01000182">
    <property type="protein sequence ID" value="ELP29743.1"/>
    <property type="molecule type" value="Genomic_DNA"/>
</dbReference>